<evidence type="ECO:0000256" key="1">
    <source>
        <dbReference type="ARBA" id="ARBA00007257"/>
    </source>
</evidence>
<dbReference type="InterPro" id="IPR008456">
    <property type="entry name" value="Collagen-bd_dom"/>
</dbReference>
<dbReference type="Pfam" id="PF17802">
    <property type="entry name" value="SpaA"/>
    <property type="match status" value="7"/>
</dbReference>
<evidence type="ECO:0000256" key="5">
    <source>
        <dbReference type="SAM" id="Phobius"/>
    </source>
</evidence>
<keyword evidence="5" id="KW-1133">Transmembrane helix</keyword>
<evidence type="ECO:0000313" key="8">
    <source>
        <dbReference type="EMBL" id="MBV7391167.1"/>
    </source>
</evidence>
<feature type="domain" description="SpaA-like prealbumin fold" evidence="7">
    <location>
        <begin position="1806"/>
        <end position="1885"/>
    </location>
</feature>
<evidence type="ECO:0000256" key="2">
    <source>
        <dbReference type="ARBA" id="ARBA00022525"/>
    </source>
</evidence>
<accession>A0ABS6TE53</accession>
<feature type="domain" description="SpaA-like prealbumin fold" evidence="7">
    <location>
        <begin position="1615"/>
        <end position="1692"/>
    </location>
</feature>
<dbReference type="Pfam" id="PF05737">
    <property type="entry name" value="Collagen_bind"/>
    <property type="match status" value="1"/>
</dbReference>
<keyword evidence="3" id="KW-0732">Signal</keyword>
<keyword evidence="5" id="KW-0472">Membrane</keyword>
<evidence type="ECO:0000256" key="4">
    <source>
        <dbReference type="SAM" id="MobiDB-lite"/>
    </source>
</evidence>
<evidence type="ECO:0008006" key="10">
    <source>
        <dbReference type="Google" id="ProtNLM"/>
    </source>
</evidence>
<feature type="region of interest" description="Disordered" evidence="4">
    <location>
        <begin position="110"/>
        <end position="129"/>
    </location>
</feature>
<feature type="compositionally biased region" description="Basic and acidic residues" evidence="4">
    <location>
        <begin position="184"/>
        <end position="197"/>
    </location>
</feature>
<dbReference type="InterPro" id="IPR041033">
    <property type="entry name" value="SpaA_PFL_dom_1"/>
</dbReference>
<feature type="compositionally biased region" description="Polar residues" evidence="4">
    <location>
        <begin position="838"/>
        <end position="858"/>
    </location>
</feature>
<feature type="compositionally biased region" description="Polar residues" evidence="4">
    <location>
        <begin position="169"/>
        <end position="183"/>
    </location>
</feature>
<comment type="similarity">
    <text evidence="1">Belongs to the serine-aspartate repeat-containing protein (SDr) family.</text>
</comment>
<dbReference type="RefSeq" id="WP_218326274.1">
    <property type="nucleotide sequence ID" value="NZ_JAHUZB010000004.1"/>
</dbReference>
<feature type="domain" description="SpaA-like prealbumin fold" evidence="7">
    <location>
        <begin position="1177"/>
        <end position="1263"/>
    </location>
</feature>
<feature type="domain" description="SpaA-like prealbumin fold" evidence="7">
    <location>
        <begin position="1901"/>
        <end position="1978"/>
    </location>
</feature>
<evidence type="ECO:0000313" key="9">
    <source>
        <dbReference type="Proteomes" id="UP000774130"/>
    </source>
</evidence>
<dbReference type="Proteomes" id="UP000774130">
    <property type="component" value="Unassembled WGS sequence"/>
</dbReference>
<organism evidence="8 9">
    <name type="scientific">Enterococcus alishanensis</name>
    <dbReference type="NCBI Taxonomy" id="1303817"/>
    <lineage>
        <taxon>Bacteria</taxon>
        <taxon>Bacillati</taxon>
        <taxon>Bacillota</taxon>
        <taxon>Bacilli</taxon>
        <taxon>Lactobacillales</taxon>
        <taxon>Enterococcaceae</taxon>
        <taxon>Enterococcus</taxon>
    </lineage>
</organism>
<feature type="transmembrane region" description="Helical" evidence="5">
    <location>
        <begin position="2032"/>
        <end position="2050"/>
    </location>
</feature>
<comment type="caution">
    <text evidence="8">The sequence shown here is derived from an EMBL/GenBank/DDBJ whole genome shotgun (WGS) entry which is preliminary data.</text>
</comment>
<gene>
    <name evidence="8" type="ORF">KUA55_10790</name>
</gene>
<name>A0ABS6TE53_9ENTE</name>
<feature type="region of interest" description="Disordered" evidence="4">
    <location>
        <begin position="169"/>
        <end position="227"/>
    </location>
</feature>
<proteinExistence type="inferred from homology"/>
<feature type="region of interest" description="Disordered" evidence="4">
    <location>
        <begin position="830"/>
        <end position="858"/>
    </location>
</feature>
<protein>
    <recommendedName>
        <fullName evidence="10">LPXTG cell wall anchor domain-containing protein</fullName>
    </recommendedName>
</protein>
<reference evidence="8 9" key="1">
    <citation type="submission" date="2021-06" db="EMBL/GenBank/DDBJ databases">
        <title>Enterococcus alishanensis sp. nov., a novel lactic acid bacterium isolated from fresh coffee beans.</title>
        <authorList>
            <person name="Chen Y.-S."/>
        </authorList>
    </citation>
    <scope>NUCLEOTIDE SEQUENCE [LARGE SCALE GENOMIC DNA]</scope>
    <source>
        <strain evidence="8 9">ALS3</strain>
    </source>
</reference>
<feature type="compositionally biased region" description="Low complexity" evidence="4">
    <location>
        <begin position="198"/>
        <end position="218"/>
    </location>
</feature>
<feature type="domain" description="Collagen binding" evidence="6">
    <location>
        <begin position="393"/>
        <end position="515"/>
    </location>
</feature>
<dbReference type="PANTHER" id="PTHR36108:SF13">
    <property type="entry name" value="COLOSSIN-B-RELATED"/>
    <property type="match status" value="1"/>
</dbReference>
<feature type="domain" description="SpaA-like prealbumin fold" evidence="7">
    <location>
        <begin position="1394"/>
        <end position="1476"/>
    </location>
</feature>
<feature type="domain" description="SpaA-like prealbumin fold" evidence="7">
    <location>
        <begin position="1710"/>
        <end position="1793"/>
    </location>
</feature>
<keyword evidence="9" id="KW-1185">Reference proteome</keyword>
<feature type="region of interest" description="Disordered" evidence="4">
    <location>
        <begin position="1991"/>
        <end position="2022"/>
    </location>
</feature>
<feature type="domain" description="SpaA-like prealbumin fold" evidence="7">
    <location>
        <begin position="1516"/>
        <end position="1582"/>
    </location>
</feature>
<evidence type="ECO:0000259" key="6">
    <source>
        <dbReference type="Pfam" id="PF05737"/>
    </source>
</evidence>
<sequence length="2057" mass="226212">MKQGKNKFIYLMMLMTIILSNILPLTVLAEGETTDGIVQLKDFMIQKAPTEEIEGDLSLQISNTQTTFSEKIISLNEGIKINTAEISEKNPGIVVEKSGEPSSLTAVATTNASSDELRESPIQPTTPTSINQNQLRIVIQPNVKEDISLKLSLTTDQTSITATLDKQQLSASLPVVESSTTEATDTKEETSEPKSSSEETTQSQSSSEETTESSTATSGNKLKKQQRVTTLRAAANIGDLIDQYSPGDRFVTNVVADIPNPAIISQPSSLKINFAVPETVRTQLQIGDYYEFPLPDGLTVENFIDEPLVDPDNPSLTLGKYTIDPVTKMIRITLTDTTGGTTGTFEPLQSGEINVATKFDRQVITQPGINQLIFPTEYQLPPMSIMIQPETATSVSKAGNFDKQINPEKIIWSVDVNKDLSTLTDPVVNETFPTDTTFESAQVFPVQLDFSGNVTSVGNTALTADQYQIDNNGNIKFNGMINQAYRIVYQTKINDEAKPANGGNATFTNNVTFNNLPASASVTASYGKLIEKVQSNYSASNQQYSWTIRYNYGQKQIANGATVTDNFSNNMDVTADDVKLYYMIANPNGQFSRGQLVPDNTYEVNVTSGSPTNKLTVTFNDQIMQNQAIDIVYTSKVNGIVSDDSQPKITNTAETNGLTTTPNISQPVQQAVIKNAPSVEVGSKIANWSVDINRNRYQIKNATFTDTLTQSEKGYVSFPQYQVDGESIAGVEIVDNQTGETLNSQVLLNGQYIFGDDDPDFEVNIVTGQDQYSDTYQYFTVKFLNKYLTTDHSFSMKYQTYYNQFSSSNPPTPQRLNYNNEIEMKWTDQNNNDHEAKSNNGFETTTEEANQGEKSGSYNPVTKEITWTIVANYNNQLVNQFDFNDPITGNQVYLKDSLTITRGIIDNNTGRFEATDDSLFAGEQKNSSYITSSEPTENNNQLAISIGNNQTSIPGGSNYDTPKVFQIQFKTSLKNQIIQDQSSYKNTADITINGLTESLPASVSIEYSNEIVNKSVNYNASTNTINWGLWLNRNQSLLVEPTITDMPSNNQTIDPASINIYQGTVTENGNVNQTSQTLRQGTDYTLNITTDNVSGQQKMVIAFSKDYLEEGQSQTGFIEKPYYISYRSSPNFTTAREQVSNMVNVTTKEGVIPHPDTQQSQTIQITNTSGTAIGEKGSVTVQKNNDEGAVLAGAKLTLTRVFNNETIPEQKLYEVTTDQQGQATFGNLVYTNTDSVNGFRYILKETQAPDGYTISDELMQGVELRVDRNSSQENEIEKIINQPVSLTFNKEDASGQKISGGLFALEKENEQGIFAAYGRPFAAEENGKKLTGLTDGNYRLFEISSPTDAAGNLQYLLNQKRLPFSVNMNDTGQRQVIVDGAPVTSLTLTNYRGSARLYKTNEAKEPIANATFSVEWAPLDTNDFSEYQPTTNFVTDEAGVLNLTDLPPGKYQVRESAAPTGYYFNNQIFSFAIQGDASDQAPAPVELNTAEDPLIDYLGNARFTKIDGSLFAETGEQKILAGASFQLYSEDGETPIGTPVTSGEDGYFTFENLTAGTTYQFKEISATTGYLLNQEVVRFTMPVSTEGSPVYVSNPTEKIVYNEVTPFKNYQGSAQIQKYSEVDGQDVGLAGAVFAVVNAAGEVVAENIVSQADGIATATGLAPGTYQFKETKAPDGFILNQNLSEKFTIEDATVGQPDIIQVGRFINFKGTIELEKVNDSDQPLAQAQFKLWKIAGSNKTEVQQVVSDSQGKINITGLAPGDYQLQEIKAPDGYIVNDKTVNFTIDSSAVEQKVQKLGKFINYQQSVKFVKENAKGNPLAGAEFVLLDQAGNMLDGTTKWRSDKNGEVTIDHLAPGDYQLKEVKAPTGYLLDTQIKNFTIANNQSGKPETKSLPVWKNYQGSIQLTKVNPKGEKLAGATFQLLDDNKKVIKDNLTTNREGQLDLADMAPGSYFFKEVTAPEGYQKSKDLYPVVIEKEAAGEPEKVLLTVSNQPISTPPNHSNQPNNPSHPKNTRFGSNNIRYPQTNDLNSPILWISGMLLVILAGGVYWYRRKNNES</sequence>
<evidence type="ECO:0000259" key="7">
    <source>
        <dbReference type="Pfam" id="PF17802"/>
    </source>
</evidence>
<evidence type="ECO:0000256" key="3">
    <source>
        <dbReference type="ARBA" id="ARBA00022729"/>
    </source>
</evidence>
<keyword evidence="5" id="KW-0812">Transmembrane</keyword>
<dbReference type="PANTHER" id="PTHR36108">
    <property type="entry name" value="COLOSSIN-B-RELATED"/>
    <property type="match status" value="1"/>
</dbReference>
<dbReference type="EMBL" id="JAHUZB010000004">
    <property type="protein sequence ID" value="MBV7391167.1"/>
    <property type="molecule type" value="Genomic_DNA"/>
</dbReference>
<feature type="compositionally biased region" description="Low complexity" evidence="4">
    <location>
        <begin position="1997"/>
        <end position="2010"/>
    </location>
</feature>
<keyword evidence="2" id="KW-0964">Secreted</keyword>